<evidence type="ECO:0000313" key="1">
    <source>
        <dbReference type="EMBL" id="JAE00210.1"/>
    </source>
</evidence>
<accession>A0A0A9EHK2</accession>
<proteinExistence type="predicted"/>
<dbReference type="EMBL" id="GBRH01197686">
    <property type="protein sequence ID" value="JAE00210.1"/>
    <property type="molecule type" value="Transcribed_RNA"/>
</dbReference>
<dbReference type="AlphaFoldDB" id="A0A0A9EHK2"/>
<sequence length="32" mass="3802">MFWRLSDQEQLKSQKMVLALSGFYFYGKIPSC</sequence>
<reference evidence="1" key="2">
    <citation type="journal article" date="2015" name="Data Brief">
        <title>Shoot transcriptome of the giant reed, Arundo donax.</title>
        <authorList>
            <person name="Barrero R.A."/>
            <person name="Guerrero F.D."/>
            <person name="Moolhuijzen P."/>
            <person name="Goolsby J.A."/>
            <person name="Tidwell J."/>
            <person name="Bellgard S.E."/>
            <person name="Bellgard M.I."/>
        </authorList>
    </citation>
    <scope>NUCLEOTIDE SEQUENCE</scope>
    <source>
        <tissue evidence="1">Shoot tissue taken approximately 20 cm above the soil surface</tissue>
    </source>
</reference>
<protein>
    <submittedName>
        <fullName evidence="1">Uncharacterized protein</fullName>
    </submittedName>
</protein>
<reference evidence="1" key="1">
    <citation type="submission" date="2014-09" db="EMBL/GenBank/DDBJ databases">
        <authorList>
            <person name="Magalhaes I.L.F."/>
            <person name="Oliveira U."/>
            <person name="Santos F.R."/>
            <person name="Vidigal T.H.D.A."/>
            <person name="Brescovit A.D."/>
            <person name="Santos A.J."/>
        </authorList>
    </citation>
    <scope>NUCLEOTIDE SEQUENCE</scope>
    <source>
        <tissue evidence="1">Shoot tissue taken approximately 20 cm above the soil surface</tissue>
    </source>
</reference>
<name>A0A0A9EHK2_ARUDO</name>
<organism evidence="1">
    <name type="scientific">Arundo donax</name>
    <name type="common">Giant reed</name>
    <name type="synonym">Donax arundinaceus</name>
    <dbReference type="NCBI Taxonomy" id="35708"/>
    <lineage>
        <taxon>Eukaryota</taxon>
        <taxon>Viridiplantae</taxon>
        <taxon>Streptophyta</taxon>
        <taxon>Embryophyta</taxon>
        <taxon>Tracheophyta</taxon>
        <taxon>Spermatophyta</taxon>
        <taxon>Magnoliopsida</taxon>
        <taxon>Liliopsida</taxon>
        <taxon>Poales</taxon>
        <taxon>Poaceae</taxon>
        <taxon>PACMAD clade</taxon>
        <taxon>Arundinoideae</taxon>
        <taxon>Arundineae</taxon>
        <taxon>Arundo</taxon>
    </lineage>
</organism>